<evidence type="ECO:0008006" key="7">
    <source>
        <dbReference type="Google" id="ProtNLM"/>
    </source>
</evidence>
<dbReference type="EMBL" id="LGGW01000007">
    <property type="protein sequence ID" value="KUK91206.1"/>
    <property type="molecule type" value="Genomic_DNA"/>
</dbReference>
<organism evidence="2 4">
    <name type="scientific">Mesotoga infera</name>
    <dbReference type="NCBI Taxonomy" id="1236046"/>
    <lineage>
        <taxon>Bacteria</taxon>
        <taxon>Thermotogati</taxon>
        <taxon>Thermotogota</taxon>
        <taxon>Thermotogae</taxon>
        <taxon>Kosmotogales</taxon>
        <taxon>Kosmotogaceae</taxon>
        <taxon>Mesotoga</taxon>
    </lineage>
</organism>
<comment type="caution">
    <text evidence="2">The sequence shown here is derived from an EMBL/GenBank/DDBJ whole genome shotgun (WGS) entry which is preliminary data.</text>
</comment>
<dbReference type="AlphaFoldDB" id="A0A101GX38"/>
<dbReference type="Proteomes" id="UP000055014">
    <property type="component" value="Unassembled WGS sequence"/>
</dbReference>
<accession>A0A101GX38</accession>
<gene>
    <name evidence="1" type="ORF">DIT26_05755</name>
    <name evidence="2" type="ORF">XD86_1329</name>
    <name evidence="3" type="ORF">XE02_0168</name>
</gene>
<dbReference type="Proteomes" id="UP000264215">
    <property type="component" value="Unassembled WGS sequence"/>
</dbReference>
<dbReference type="PATRIC" id="fig|1236046.5.peg.942"/>
<dbReference type="Proteomes" id="UP000054260">
    <property type="component" value="Unassembled WGS sequence"/>
</dbReference>
<evidence type="ECO:0000313" key="6">
    <source>
        <dbReference type="Proteomes" id="UP000264215"/>
    </source>
</evidence>
<evidence type="ECO:0000313" key="3">
    <source>
        <dbReference type="EMBL" id="KUK91206.1"/>
    </source>
</evidence>
<name>A0A101GX38_9BACT</name>
<sequence>MKKGNIVTLVLAVLLLSICTITSLFALSVVSSNRKNTQLMLEASIIRGVRASAKKLLEFSADCGEPLAVVINGYSLETDLIDGRWCVRVSDGDKEEIIFAEGR</sequence>
<protein>
    <recommendedName>
        <fullName evidence="7">Type II secretory pathway, pseudopilin PulG</fullName>
    </recommendedName>
</protein>
<reference evidence="2" key="1">
    <citation type="journal article" date="2015" name="MBio">
        <title>Genome-resolved metagenomic analysis reveals roles for candidate phyla and other microbial community members in biogeochemical transformations in oil reservoirs.</title>
        <authorList>
            <person name="Hu P."/>
            <person name="Tom L."/>
            <person name="Singh A."/>
            <person name="Thomas B.C."/>
            <person name="Baker B.J."/>
            <person name="Piceno Y.M."/>
            <person name="Andersen G.L."/>
            <person name="Banfield J.F."/>
        </authorList>
    </citation>
    <scope>NUCLEOTIDE SEQUENCE [LARGE SCALE GENOMIC DNA]</scope>
    <source>
        <strain evidence="2">46_47</strain>
        <strain evidence="3">46_70</strain>
    </source>
</reference>
<proteinExistence type="predicted"/>
<evidence type="ECO:0000313" key="5">
    <source>
        <dbReference type="Proteomes" id="UP000055014"/>
    </source>
</evidence>
<reference evidence="4 5" key="2">
    <citation type="journal article" date="2015" name="MBio">
        <title>Genome-Resolved Metagenomic Analysis Reveals Roles for Candidate Phyla and Other Microbial Community Members in Biogeochemical Transformations in Oil Reservoirs.</title>
        <authorList>
            <person name="Hu P."/>
            <person name="Tom L."/>
            <person name="Singh A."/>
            <person name="Thomas B.C."/>
            <person name="Baker B.J."/>
            <person name="Piceno Y.M."/>
            <person name="Andersen G.L."/>
            <person name="Banfield J.F."/>
        </authorList>
    </citation>
    <scope>NUCLEOTIDE SEQUENCE [LARGE SCALE GENOMIC DNA]</scope>
</reference>
<dbReference type="EMBL" id="DQBS01000133">
    <property type="protein sequence ID" value="HCO70071.1"/>
    <property type="molecule type" value="Genomic_DNA"/>
</dbReference>
<dbReference type="EMBL" id="LGGH01000254">
    <property type="protein sequence ID" value="KUK66107.1"/>
    <property type="molecule type" value="Genomic_DNA"/>
</dbReference>
<evidence type="ECO:0000313" key="1">
    <source>
        <dbReference type="EMBL" id="HCO70071.1"/>
    </source>
</evidence>
<reference evidence="1 6" key="3">
    <citation type="journal article" date="2018" name="Nat. Biotechnol.">
        <title>A standardized bacterial taxonomy based on genome phylogeny substantially revises the tree of life.</title>
        <authorList>
            <person name="Parks D.H."/>
            <person name="Chuvochina M."/>
            <person name="Waite D.W."/>
            <person name="Rinke C."/>
            <person name="Skarshewski A."/>
            <person name="Chaumeil P.A."/>
            <person name="Hugenholtz P."/>
        </authorList>
    </citation>
    <scope>NUCLEOTIDE SEQUENCE [LARGE SCALE GENOMIC DNA]</scope>
    <source>
        <strain evidence="1">UBA9905</strain>
    </source>
</reference>
<evidence type="ECO:0000313" key="2">
    <source>
        <dbReference type="EMBL" id="KUK66107.1"/>
    </source>
</evidence>
<evidence type="ECO:0000313" key="4">
    <source>
        <dbReference type="Proteomes" id="UP000054260"/>
    </source>
</evidence>